<evidence type="ECO:0000313" key="3">
    <source>
        <dbReference type="EMBL" id="TPX43187.1"/>
    </source>
</evidence>
<feature type="region of interest" description="Disordered" evidence="1">
    <location>
        <begin position="301"/>
        <end position="324"/>
    </location>
</feature>
<dbReference type="AlphaFoldDB" id="A0A507CVG3"/>
<protein>
    <submittedName>
        <fullName evidence="3">Uncharacterized protein</fullName>
    </submittedName>
</protein>
<dbReference type="VEuPathDB" id="FungiDB:SeMB42_g00242"/>
<feature type="signal peptide" evidence="2">
    <location>
        <begin position="1"/>
        <end position="26"/>
    </location>
</feature>
<evidence type="ECO:0000256" key="1">
    <source>
        <dbReference type="SAM" id="MobiDB-lite"/>
    </source>
</evidence>
<feature type="compositionally biased region" description="Acidic residues" evidence="1">
    <location>
        <begin position="1024"/>
        <end position="1035"/>
    </location>
</feature>
<evidence type="ECO:0000256" key="2">
    <source>
        <dbReference type="SAM" id="SignalP"/>
    </source>
</evidence>
<accession>A0A507CVG3</accession>
<gene>
    <name evidence="3" type="ORF">SeLEV6574_g05194</name>
</gene>
<feature type="compositionally biased region" description="Low complexity" evidence="1">
    <location>
        <begin position="305"/>
        <end position="320"/>
    </location>
</feature>
<feature type="region of interest" description="Disordered" evidence="1">
    <location>
        <begin position="932"/>
        <end position="1035"/>
    </location>
</feature>
<name>A0A507CVG3_9FUNG</name>
<reference evidence="3 4" key="1">
    <citation type="journal article" date="2019" name="Sci. Rep.">
        <title>Comparative genomics of chytrid fungi reveal insights into the obligate biotrophic and pathogenic lifestyle of Synchytrium endobioticum.</title>
        <authorList>
            <person name="van de Vossenberg B.T.L.H."/>
            <person name="Warris S."/>
            <person name="Nguyen H.D.T."/>
            <person name="van Gent-Pelzer M.P.E."/>
            <person name="Joly D.L."/>
            <person name="van de Geest H.C."/>
            <person name="Bonants P.J.M."/>
            <person name="Smith D.S."/>
            <person name="Levesque C.A."/>
            <person name="van der Lee T.A.J."/>
        </authorList>
    </citation>
    <scope>NUCLEOTIDE SEQUENCE [LARGE SCALE GENOMIC DNA]</scope>
    <source>
        <strain evidence="3 4">LEV6574</strain>
    </source>
</reference>
<organism evidence="3 4">
    <name type="scientific">Synchytrium endobioticum</name>
    <dbReference type="NCBI Taxonomy" id="286115"/>
    <lineage>
        <taxon>Eukaryota</taxon>
        <taxon>Fungi</taxon>
        <taxon>Fungi incertae sedis</taxon>
        <taxon>Chytridiomycota</taxon>
        <taxon>Chytridiomycota incertae sedis</taxon>
        <taxon>Chytridiomycetes</taxon>
        <taxon>Synchytriales</taxon>
        <taxon>Synchytriaceae</taxon>
        <taxon>Synchytrium</taxon>
    </lineage>
</organism>
<evidence type="ECO:0000313" key="4">
    <source>
        <dbReference type="Proteomes" id="UP000320475"/>
    </source>
</evidence>
<feature type="compositionally biased region" description="Polar residues" evidence="1">
    <location>
        <begin position="879"/>
        <end position="891"/>
    </location>
</feature>
<dbReference type="EMBL" id="QEAM01000234">
    <property type="protein sequence ID" value="TPX43187.1"/>
    <property type="molecule type" value="Genomic_DNA"/>
</dbReference>
<feature type="compositionally biased region" description="Basic and acidic residues" evidence="1">
    <location>
        <begin position="1007"/>
        <end position="1023"/>
    </location>
</feature>
<feature type="compositionally biased region" description="Basic and acidic residues" evidence="1">
    <location>
        <begin position="692"/>
        <end position="705"/>
    </location>
</feature>
<comment type="caution">
    <text evidence="3">The sequence shown here is derived from an EMBL/GenBank/DDBJ whole genome shotgun (WGS) entry which is preliminary data.</text>
</comment>
<sequence length="1035" mass="109103">MSSIHPPPRGSMPIAVFLLLLALASAQVPDVQVSTVAHFQPILSTKPRSNHSHPDFRIHTTRPSLPDNGHVYLAASLTGAAAELNLPASLPSIDANATNISHLFALKYGPLSSVSGTAAAPSHNTSPSLEWVVPIPTLNSSRILHLLPKPDGSGAIIIGLFEQTILFPATNGTFLVHQADKDGISLFVSDLSRLGSFSWAQSFSLLKNNPTLKHSVPLSCGATFMEETGIGGAGNLLIVGSYHGSLKAKNILNSPSDAFSSFFIMLDWKANGTILADMDGIVPATWQLPDDSLTSLEALQTRPPTTNHTATSSNNTNYHTDASGLTRLSPQADVSHAPKAAGLALDRHDWSAADTHTLPPTSAGNIIPPRLASRAVIREKYGQPATSLRAFLVRLEPYYARTDKSWAFQGMAIVSPYAEKQNASTGHDTYIYTGGTTTLLGRVDPNAIGLEMAKLVSLRIAKLDPNNVRNASETGSCVTFMSGLYNSTNGSSDFTLPASRTGDTTRLSRFIAAFYPNGLLRWAHTIPPNVLNNSVIAKSRQTLSMEIGPSSQVVNIESIWLGGMIHITQEDASAAGLVAEGLFLGATSSGNAAMVELSLGTGGVKNVYRITCPSLPFVNATFTDLQVQPIPKNMGWFVIAGEAENRLNEKPDGRSSAVWLAKLPGAPALQVGSELPDSGAVDKDAGTPTYTERADPTAPRNEHAPRTRSSFKSTAAPATVVMDNATIIQAPLKGNQSRSTQSPTALTSSATSPILSSASTAIPSKAPSHEPSNAGAAATPVPIETPTPTNEKGQDAGQGEGDDNDSDAIAYFDWLGLGADDNAAGFAVIALLIGFTAVAYCWCRKPLPADADFLTSAGDVPADEHDFDDENAPVLKSESFPSRPNFTSSGTRRPAPGGGILGALSRAVGVSNADSERGDYVAMEPLPYGAGDDLQAGYGNSRHTRNSSTLSRNGVGPMKLSAMRQIPQNNPSSDGNGSSALTESLSIKADPSLTPVTSSSAAFTPRAKKENLPGYKSPEKDPMDEFDFEGDWGKW</sequence>
<dbReference type="Proteomes" id="UP000320475">
    <property type="component" value="Unassembled WGS sequence"/>
</dbReference>
<feature type="compositionally biased region" description="Low complexity" evidence="1">
    <location>
        <begin position="742"/>
        <end position="764"/>
    </location>
</feature>
<feature type="region of interest" description="Disordered" evidence="1">
    <location>
        <begin position="731"/>
        <end position="805"/>
    </location>
</feature>
<keyword evidence="2" id="KW-0732">Signal</keyword>
<proteinExistence type="predicted"/>
<feature type="compositionally biased region" description="Polar residues" evidence="1">
    <location>
        <begin position="966"/>
        <end position="985"/>
    </location>
</feature>
<feature type="chain" id="PRO_5021388627" evidence="2">
    <location>
        <begin position="27"/>
        <end position="1035"/>
    </location>
</feature>
<feature type="region of interest" description="Disordered" evidence="1">
    <location>
        <begin position="872"/>
        <end position="898"/>
    </location>
</feature>
<feature type="region of interest" description="Disordered" evidence="1">
    <location>
        <begin position="670"/>
        <end position="717"/>
    </location>
</feature>